<protein>
    <submittedName>
        <fullName evidence="5">Alternative NAD(P)H-ubiquinone oxidoreductase C1, chloroplastic/mitochondrial</fullName>
    </submittedName>
</protein>
<evidence type="ECO:0000256" key="1">
    <source>
        <dbReference type="ARBA" id="ARBA00001974"/>
    </source>
</evidence>
<comment type="cofactor">
    <cofactor evidence="1">
        <name>FAD</name>
        <dbReference type="ChEBI" id="CHEBI:57692"/>
    </cofactor>
</comment>
<reference evidence="5 6" key="1">
    <citation type="journal article" date="2018" name="PLoS Genet.">
        <title>Population sequencing reveals clonal diversity and ancestral inbreeding in the grapevine cultivar Chardonnay.</title>
        <authorList>
            <person name="Roach M.J."/>
            <person name="Johnson D.L."/>
            <person name="Bohlmann J."/>
            <person name="van Vuuren H.J."/>
            <person name="Jones S.J."/>
            <person name="Pretorius I.S."/>
            <person name="Schmidt S.A."/>
            <person name="Borneman A.R."/>
        </authorList>
    </citation>
    <scope>NUCLEOTIDE SEQUENCE [LARGE SCALE GENOMIC DNA]</scope>
    <source>
        <strain evidence="6">cv. Chardonnay</strain>
        <tissue evidence="5">Leaf</tissue>
    </source>
</reference>
<evidence type="ECO:0000313" key="6">
    <source>
        <dbReference type="Proteomes" id="UP000288805"/>
    </source>
</evidence>
<evidence type="ECO:0000256" key="3">
    <source>
        <dbReference type="ARBA" id="ARBA00022827"/>
    </source>
</evidence>
<keyword evidence="4" id="KW-0560">Oxidoreductase</keyword>
<evidence type="ECO:0000256" key="4">
    <source>
        <dbReference type="ARBA" id="ARBA00023002"/>
    </source>
</evidence>
<keyword evidence="3" id="KW-0274">FAD</keyword>
<sequence>MLVDELVTFFVRFQNLGEMMTLGRNDAAISPSFIEGLTLEGPIGHAARKLAYLIRLPTDEHRLKVGISWLTKSAIDSVAAVQSSVIKVLSGS</sequence>
<dbReference type="Proteomes" id="UP000288805">
    <property type="component" value="Unassembled WGS sequence"/>
</dbReference>
<organism evidence="5 6">
    <name type="scientific">Vitis vinifera</name>
    <name type="common">Grape</name>
    <dbReference type="NCBI Taxonomy" id="29760"/>
    <lineage>
        <taxon>Eukaryota</taxon>
        <taxon>Viridiplantae</taxon>
        <taxon>Streptophyta</taxon>
        <taxon>Embryophyta</taxon>
        <taxon>Tracheophyta</taxon>
        <taxon>Spermatophyta</taxon>
        <taxon>Magnoliopsida</taxon>
        <taxon>eudicotyledons</taxon>
        <taxon>Gunneridae</taxon>
        <taxon>Pentapetalae</taxon>
        <taxon>rosids</taxon>
        <taxon>Vitales</taxon>
        <taxon>Vitaceae</taxon>
        <taxon>Viteae</taxon>
        <taxon>Vitis</taxon>
    </lineage>
</organism>
<evidence type="ECO:0000313" key="5">
    <source>
        <dbReference type="EMBL" id="RVX21193.1"/>
    </source>
</evidence>
<keyword evidence="2" id="KW-0285">Flavoprotein</keyword>
<keyword evidence="5" id="KW-0830">Ubiquinone</keyword>
<accession>A0A438KIZ4</accession>
<dbReference type="AlphaFoldDB" id="A0A438KIZ4"/>
<dbReference type="PANTHER" id="PTHR42913">
    <property type="entry name" value="APOPTOSIS-INDUCING FACTOR 1"/>
    <property type="match status" value="1"/>
</dbReference>
<dbReference type="EMBL" id="QGNW01000005">
    <property type="protein sequence ID" value="RVX21193.1"/>
    <property type="molecule type" value="Genomic_DNA"/>
</dbReference>
<evidence type="ECO:0000256" key="2">
    <source>
        <dbReference type="ARBA" id="ARBA00022630"/>
    </source>
</evidence>
<comment type="caution">
    <text evidence="5">The sequence shown here is derived from an EMBL/GenBank/DDBJ whole genome shotgun (WGS) entry which is preliminary data.</text>
</comment>
<proteinExistence type="predicted"/>
<dbReference type="InterPro" id="IPR051169">
    <property type="entry name" value="NADH-Q_oxidoreductase"/>
</dbReference>
<dbReference type="OrthoDB" id="5376590at2759"/>
<name>A0A438KIZ4_VITVI</name>
<gene>
    <name evidence="5" type="primary">NDC1_2</name>
    <name evidence="5" type="ORF">CK203_002144</name>
</gene>
<dbReference type="GO" id="GO:0016491">
    <property type="term" value="F:oxidoreductase activity"/>
    <property type="evidence" value="ECO:0007669"/>
    <property type="project" value="UniProtKB-KW"/>
</dbReference>
<dbReference type="PANTHER" id="PTHR42913:SF4">
    <property type="entry name" value="ALTERNATIVE NAD(P)H-UBIQUINONE OXIDOREDUCTASE C1, CHLOROPLASTIC_MITOCHONDRIAL"/>
    <property type="match status" value="1"/>
</dbReference>